<accession>A0A916K7X4</accession>
<dbReference type="PANTHER" id="PTHR12110">
    <property type="entry name" value="HYDROXYPYRUVATE ISOMERASE"/>
    <property type="match status" value="1"/>
</dbReference>
<evidence type="ECO:0000313" key="2">
    <source>
        <dbReference type="EMBL" id="CAG7648701.1"/>
    </source>
</evidence>
<protein>
    <submittedName>
        <fullName evidence="2">Inosose dehydratase</fullName>
        <ecNumber evidence="2">4.2.1.44</ecNumber>
    </submittedName>
</protein>
<evidence type="ECO:0000259" key="1">
    <source>
        <dbReference type="Pfam" id="PF01261"/>
    </source>
</evidence>
<keyword evidence="2" id="KW-0456">Lyase</keyword>
<sequence length="253" mass="28605">MANIPVGLQLYTLREETKHDFIGTLRKVAELGYRAVEFAGYGGIPAKEMKQVLGDLGLAAPSSHVGLQLLDNELHQQIEYSLEIGAKYIVCPWLDEKLLQEEESFQRLMEKFARIGEEVKRSGLQFAYHNHAFEFQTASTGRPILDRMYQSVSSDLMKAELDLYWVKKGGYDPKAYLLSYKGRAPLIHVKDMADDAEGTFAEVGHGIIDYKPIFEVAEEAGVEYYIVEQDRCQRPALESVQMSIEYLKSIGIA</sequence>
<comment type="caution">
    <text evidence="2">The sequence shown here is derived from an EMBL/GenBank/DDBJ whole genome shotgun (WGS) entry which is preliminary data.</text>
</comment>
<gene>
    <name evidence="2" type="primary">iolE_7</name>
    <name evidence="2" type="ORF">PAESOLCIP111_05667</name>
</gene>
<dbReference type="RefSeq" id="WP_218095377.1">
    <property type="nucleotide sequence ID" value="NZ_CAJVAS010000044.1"/>
</dbReference>
<dbReference type="InterPro" id="IPR013022">
    <property type="entry name" value="Xyl_isomerase-like_TIM-brl"/>
</dbReference>
<dbReference type="EC" id="4.2.1.44" evidence="2"/>
<keyword evidence="3" id="KW-1185">Reference proteome</keyword>
<dbReference type="InterPro" id="IPR050312">
    <property type="entry name" value="IolE/XylAMocC-like"/>
</dbReference>
<dbReference type="AlphaFoldDB" id="A0A916K7X4"/>
<organism evidence="2 3">
    <name type="scientific">Paenibacillus solanacearum</name>
    <dbReference type="NCBI Taxonomy" id="2048548"/>
    <lineage>
        <taxon>Bacteria</taxon>
        <taxon>Bacillati</taxon>
        <taxon>Bacillota</taxon>
        <taxon>Bacilli</taxon>
        <taxon>Bacillales</taxon>
        <taxon>Paenibacillaceae</taxon>
        <taxon>Paenibacillus</taxon>
    </lineage>
</organism>
<dbReference type="Pfam" id="PF01261">
    <property type="entry name" value="AP_endonuc_2"/>
    <property type="match status" value="1"/>
</dbReference>
<dbReference type="PANTHER" id="PTHR12110:SF41">
    <property type="entry name" value="INOSOSE DEHYDRATASE"/>
    <property type="match status" value="1"/>
</dbReference>
<dbReference type="EMBL" id="CAJVAS010000044">
    <property type="protein sequence ID" value="CAG7648701.1"/>
    <property type="molecule type" value="Genomic_DNA"/>
</dbReference>
<dbReference type="GO" id="GO:0050114">
    <property type="term" value="F:myo-inosose-2 dehydratase activity"/>
    <property type="evidence" value="ECO:0007669"/>
    <property type="project" value="UniProtKB-EC"/>
</dbReference>
<evidence type="ECO:0000313" key="3">
    <source>
        <dbReference type="Proteomes" id="UP000693672"/>
    </source>
</evidence>
<dbReference type="Proteomes" id="UP000693672">
    <property type="component" value="Unassembled WGS sequence"/>
</dbReference>
<feature type="domain" description="Xylose isomerase-like TIM barrel" evidence="1">
    <location>
        <begin position="25"/>
        <end position="249"/>
    </location>
</feature>
<proteinExistence type="predicted"/>
<reference evidence="2" key="1">
    <citation type="submission" date="2021-06" db="EMBL/GenBank/DDBJ databases">
        <authorList>
            <person name="Criscuolo A."/>
        </authorList>
    </citation>
    <scope>NUCLEOTIDE SEQUENCE</scope>
    <source>
        <strain evidence="2">CIP111600</strain>
    </source>
</reference>
<name>A0A916K7X4_9BACL</name>